<dbReference type="PANTHER" id="PTHR47992">
    <property type="entry name" value="PROTEIN PHOSPHATASE"/>
    <property type="match status" value="1"/>
</dbReference>
<evidence type="ECO:0000313" key="4">
    <source>
        <dbReference type="Proteomes" id="UP001218170"/>
    </source>
</evidence>
<evidence type="ECO:0000259" key="2">
    <source>
        <dbReference type="PROSITE" id="PS51746"/>
    </source>
</evidence>
<dbReference type="RefSeq" id="WP_274263716.1">
    <property type="nucleotide sequence ID" value="NZ_JAQZCI010000001.1"/>
</dbReference>
<dbReference type="Gene3D" id="3.60.40.10">
    <property type="entry name" value="PPM-type phosphatase domain"/>
    <property type="match status" value="1"/>
</dbReference>
<organism evidence="3 4">
    <name type="scientific">Microbacterium thalli</name>
    <dbReference type="NCBI Taxonomy" id="3027921"/>
    <lineage>
        <taxon>Bacteria</taxon>
        <taxon>Bacillati</taxon>
        <taxon>Actinomycetota</taxon>
        <taxon>Actinomycetes</taxon>
        <taxon>Micrococcales</taxon>
        <taxon>Microbacteriaceae</taxon>
        <taxon>Microbacterium</taxon>
    </lineage>
</organism>
<dbReference type="SUPFAM" id="SSF81606">
    <property type="entry name" value="PP2C-like"/>
    <property type="match status" value="1"/>
</dbReference>
<gene>
    <name evidence="3" type="ORF">PUW80_01775</name>
</gene>
<evidence type="ECO:0000256" key="1">
    <source>
        <dbReference type="SAM" id="MobiDB-lite"/>
    </source>
</evidence>
<dbReference type="PROSITE" id="PS51746">
    <property type="entry name" value="PPM_2"/>
    <property type="match status" value="1"/>
</dbReference>
<comment type="caution">
    <text evidence="3">The sequence shown here is derived from an EMBL/GenBank/DDBJ whole genome shotgun (WGS) entry which is preliminary data.</text>
</comment>
<dbReference type="Pfam" id="PF13672">
    <property type="entry name" value="PP2C_2"/>
    <property type="match status" value="1"/>
</dbReference>
<reference evidence="3 4" key="1">
    <citation type="submission" date="2023-02" db="EMBL/GenBank/DDBJ databases">
        <title>Study of novel species of the Microbacterium genus.</title>
        <authorList>
            <person name="Arroyo-Herrera I."/>
            <person name="Roman-Ponce B."/>
            <person name="Vasquez-Murrieta M.S."/>
        </authorList>
    </citation>
    <scope>NUCLEOTIDE SEQUENCE [LARGE SCALE GENOMIC DNA]</scope>
    <source>
        <strain evidence="3 4">NE1TT3</strain>
    </source>
</reference>
<protein>
    <submittedName>
        <fullName evidence="3">Protein phosphatase 2C domain-containing protein</fullName>
    </submittedName>
</protein>
<dbReference type="CDD" id="cd00143">
    <property type="entry name" value="PP2Cc"/>
    <property type="match status" value="1"/>
</dbReference>
<feature type="domain" description="PPM-type phosphatase" evidence="2">
    <location>
        <begin position="9"/>
        <end position="239"/>
    </location>
</feature>
<accession>A0ABT5SE80</accession>
<sequence>MTGVAVQIGHGAATHAGLRGRANEDAYLAAAPVFVVADGMGGHEAGARASAAVIAQFQAFVGAASVSNTEVRDAITRARAAVDALASGQRAAGTTLTGVVLTRVGDAGYWLALNIGDSRTYRWARGRLEQISIDHSVVQELVDSGQMDAVTAARHVRRNEITRAIGAGSTGEADFWMLPAESGDRILVCSDGLSTELDDERIARILAEEHDPQKAATRLVHEALLAGGRDNVTVIVVDADGDGDGDDGDVYDTVPAGGRSSDDADIDTRPRAVAGGRA</sequence>
<dbReference type="SMART" id="SM00331">
    <property type="entry name" value="PP2C_SIG"/>
    <property type="match status" value="1"/>
</dbReference>
<dbReference type="InterPro" id="IPR001932">
    <property type="entry name" value="PPM-type_phosphatase-like_dom"/>
</dbReference>
<dbReference type="InterPro" id="IPR015655">
    <property type="entry name" value="PP2C"/>
</dbReference>
<feature type="region of interest" description="Disordered" evidence="1">
    <location>
        <begin position="239"/>
        <end position="278"/>
    </location>
</feature>
<dbReference type="Proteomes" id="UP001218170">
    <property type="component" value="Unassembled WGS sequence"/>
</dbReference>
<proteinExistence type="predicted"/>
<name>A0ABT5SE80_9MICO</name>
<dbReference type="SMART" id="SM00332">
    <property type="entry name" value="PP2Cc"/>
    <property type="match status" value="1"/>
</dbReference>
<evidence type="ECO:0000313" key="3">
    <source>
        <dbReference type="EMBL" id="MDD7961074.1"/>
    </source>
</evidence>
<feature type="compositionally biased region" description="Basic and acidic residues" evidence="1">
    <location>
        <begin position="260"/>
        <end position="270"/>
    </location>
</feature>
<keyword evidence="4" id="KW-1185">Reference proteome</keyword>
<feature type="compositionally biased region" description="Acidic residues" evidence="1">
    <location>
        <begin position="239"/>
        <end position="250"/>
    </location>
</feature>
<dbReference type="EMBL" id="JAQZCI010000001">
    <property type="protein sequence ID" value="MDD7961074.1"/>
    <property type="molecule type" value="Genomic_DNA"/>
</dbReference>
<dbReference type="InterPro" id="IPR036457">
    <property type="entry name" value="PPM-type-like_dom_sf"/>
</dbReference>